<organism evidence="2 3">
    <name type="scientific">Actinoplanes lutulentus</name>
    <dbReference type="NCBI Taxonomy" id="1287878"/>
    <lineage>
        <taxon>Bacteria</taxon>
        <taxon>Bacillati</taxon>
        <taxon>Actinomycetota</taxon>
        <taxon>Actinomycetes</taxon>
        <taxon>Micromonosporales</taxon>
        <taxon>Micromonosporaceae</taxon>
        <taxon>Actinoplanes</taxon>
    </lineage>
</organism>
<dbReference type="Proteomes" id="UP000249341">
    <property type="component" value="Unassembled WGS sequence"/>
</dbReference>
<gene>
    <name evidence="2" type="ORF">B0I29_110185</name>
</gene>
<dbReference type="EMBL" id="QLMJ01000010">
    <property type="protein sequence ID" value="RAK35429.1"/>
    <property type="molecule type" value="Genomic_DNA"/>
</dbReference>
<keyword evidence="1" id="KW-1133">Transmembrane helix</keyword>
<keyword evidence="1" id="KW-0472">Membrane</keyword>
<dbReference type="OrthoDB" id="3516511at2"/>
<evidence type="ECO:0008006" key="4">
    <source>
        <dbReference type="Google" id="ProtNLM"/>
    </source>
</evidence>
<evidence type="ECO:0000313" key="3">
    <source>
        <dbReference type="Proteomes" id="UP000249341"/>
    </source>
</evidence>
<name>A0A327ZBJ3_9ACTN</name>
<keyword evidence="1" id="KW-0812">Transmembrane</keyword>
<reference evidence="2 3" key="1">
    <citation type="submission" date="2018-06" db="EMBL/GenBank/DDBJ databases">
        <title>Genomic Encyclopedia of Type Strains, Phase III (KMG-III): the genomes of soil and plant-associated and newly described type strains.</title>
        <authorList>
            <person name="Whitman W."/>
        </authorList>
    </citation>
    <scope>NUCLEOTIDE SEQUENCE [LARGE SCALE GENOMIC DNA]</scope>
    <source>
        <strain evidence="2 3">CGMCC 4.7090</strain>
    </source>
</reference>
<dbReference type="RefSeq" id="WP_111650979.1">
    <property type="nucleotide sequence ID" value="NZ_JACHWI010000004.1"/>
</dbReference>
<evidence type="ECO:0000256" key="1">
    <source>
        <dbReference type="SAM" id="Phobius"/>
    </source>
</evidence>
<protein>
    <recommendedName>
        <fullName evidence="4">WD40 repeat protein</fullName>
    </recommendedName>
</protein>
<keyword evidence="3" id="KW-1185">Reference proteome</keyword>
<dbReference type="AlphaFoldDB" id="A0A327ZBJ3"/>
<feature type="transmembrane region" description="Helical" evidence="1">
    <location>
        <begin position="42"/>
        <end position="62"/>
    </location>
</feature>
<accession>A0A327ZBJ3</accession>
<sequence>MRDLEDNLRDAVLDLADDAPRPLDLAAAARTKGRRIRRRRHIAFGAVAVALIAVTVTPYTVLRKDAAEPLPAATVSPSVEATPTTVSLSAFDAGKPYRLLGGAVITALSRTVDKPDSPDVYTEDEIHHVLLNRKTGRYGELTGRYGAVVPGPDGLIAAYGGATAEKTTRIVTASGAIRRTIFYRPIGGDPDPEWSPVDSRLLIPTSEGFAITDVTRDDDVRTGALSNCPDWCSLSWLPNGKEFAVTQRDSTQPRSEAIQEKVGSLDIYSAGTGKLVRSIKMTGRPLGTRAWSPDGRHVLVRPESGAITLADVRSGAPIAELIGSDALYLKDGRILTVDDEFVMLYDAQGRALEQADLPREFQGLTVKAGLP</sequence>
<dbReference type="SUPFAM" id="SSF82171">
    <property type="entry name" value="DPP6 N-terminal domain-like"/>
    <property type="match status" value="1"/>
</dbReference>
<evidence type="ECO:0000313" key="2">
    <source>
        <dbReference type="EMBL" id="RAK35429.1"/>
    </source>
</evidence>
<comment type="caution">
    <text evidence="2">The sequence shown here is derived from an EMBL/GenBank/DDBJ whole genome shotgun (WGS) entry which is preliminary data.</text>
</comment>
<dbReference type="Gene3D" id="2.130.10.10">
    <property type="entry name" value="YVTN repeat-like/Quinoprotein amine dehydrogenase"/>
    <property type="match status" value="1"/>
</dbReference>
<proteinExistence type="predicted"/>
<dbReference type="InterPro" id="IPR015943">
    <property type="entry name" value="WD40/YVTN_repeat-like_dom_sf"/>
</dbReference>